<dbReference type="InterPro" id="IPR013126">
    <property type="entry name" value="Hsp_70_fam"/>
</dbReference>
<feature type="region of interest" description="Disordered" evidence="3">
    <location>
        <begin position="540"/>
        <end position="565"/>
    </location>
</feature>
<dbReference type="GO" id="GO:0005634">
    <property type="term" value="C:nucleus"/>
    <property type="evidence" value="ECO:0007669"/>
    <property type="project" value="TreeGrafter"/>
</dbReference>
<dbReference type="FunFam" id="3.90.640.10:FF:000021">
    <property type="entry name" value="Heat shock protein 14"/>
    <property type="match status" value="1"/>
</dbReference>
<dbReference type="AlphaFoldDB" id="A0A164RWU8"/>
<feature type="compositionally biased region" description="Acidic residues" evidence="3">
    <location>
        <begin position="543"/>
        <end position="556"/>
    </location>
</feature>
<dbReference type="InterPro" id="IPR043129">
    <property type="entry name" value="ATPase_NBD"/>
</dbReference>
<accession>A0A164RWU8</accession>
<evidence type="ECO:0000256" key="1">
    <source>
        <dbReference type="ARBA" id="ARBA00022741"/>
    </source>
</evidence>
<reference evidence="4 5" key="1">
    <citation type="journal article" date="2016" name="Mol. Biol. Evol.">
        <title>Comparative Genomics of Early-Diverging Mushroom-Forming Fungi Provides Insights into the Origins of Lignocellulose Decay Capabilities.</title>
        <authorList>
            <person name="Nagy L.G."/>
            <person name="Riley R."/>
            <person name="Tritt A."/>
            <person name="Adam C."/>
            <person name="Daum C."/>
            <person name="Floudas D."/>
            <person name="Sun H."/>
            <person name="Yadav J.S."/>
            <person name="Pangilinan J."/>
            <person name="Larsson K.H."/>
            <person name="Matsuura K."/>
            <person name="Barry K."/>
            <person name="Labutti K."/>
            <person name="Kuo R."/>
            <person name="Ohm R.A."/>
            <person name="Bhattacharya S.S."/>
            <person name="Shirouzu T."/>
            <person name="Yoshinaga Y."/>
            <person name="Martin F.M."/>
            <person name="Grigoriev I.V."/>
            <person name="Hibbett D.S."/>
        </authorList>
    </citation>
    <scope>NUCLEOTIDE SEQUENCE [LARGE SCALE GENOMIC DNA]</scope>
    <source>
        <strain evidence="4 5">HHB9708</strain>
    </source>
</reference>
<keyword evidence="5" id="KW-1185">Reference proteome</keyword>
<dbReference type="GO" id="GO:0140662">
    <property type="term" value="F:ATP-dependent protein folding chaperone"/>
    <property type="evidence" value="ECO:0007669"/>
    <property type="project" value="InterPro"/>
</dbReference>
<dbReference type="PANTHER" id="PTHR45639">
    <property type="entry name" value="HSC70CB, ISOFORM G-RELATED"/>
    <property type="match status" value="1"/>
</dbReference>
<evidence type="ECO:0000313" key="5">
    <source>
        <dbReference type="Proteomes" id="UP000076722"/>
    </source>
</evidence>
<dbReference type="GO" id="GO:0005829">
    <property type="term" value="C:cytosol"/>
    <property type="evidence" value="ECO:0007669"/>
    <property type="project" value="TreeGrafter"/>
</dbReference>
<organism evidence="4 5">
    <name type="scientific">Sistotremastrum niveocremeum HHB9708</name>
    <dbReference type="NCBI Taxonomy" id="1314777"/>
    <lineage>
        <taxon>Eukaryota</taxon>
        <taxon>Fungi</taxon>
        <taxon>Dikarya</taxon>
        <taxon>Basidiomycota</taxon>
        <taxon>Agaricomycotina</taxon>
        <taxon>Agaricomycetes</taxon>
        <taxon>Sistotremastrales</taxon>
        <taxon>Sistotremastraceae</taxon>
        <taxon>Sertulicium</taxon>
        <taxon>Sertulicium niveocremeum</taxon>
    </lineage>
</organism>
<dbReference type="PRINTS" id="PR00301">
    <property type="entry name" value="HEATSHOCK70"/>
</dbReference>
<protein>
    <submittedName>
        <fullName evidence="4">Actin-like ATPase domain-containing protein</fullName>
    </submittedName>
</protein>
<evidence type="ECO:0000256" key="2">
    <source>
        <dbReference type="ARBA" id="ARBA00022840"/>
    </source>
</evidence>
<keyword evidence="2" id="KW-0067">ATP-binding</keyword>
<proteinExistence type="predicted"/>
<dbReference type="STRING" id="1314777.A0A164RWU8"/>
<dbReference type="Pfam" id="PF00012">
    <property type="entry name" value="HSP70"/>
    <property type="match status" value="2"/>
</dbReference>
<dbReference type="PANTHER" id="PTHR45639:SF32">
    <property type="entry name" value="HEAT SHOCK PROTEIN PDR13"/>
    <property type="match status" value="1"/>
</dbReference>
<dbReference type="OrthoDB" id="29851at2759"/>
<dbReference type="GO" id="GO:0005524">
    <property type="term" value="F:ATP binding"/>
    <property type="evidence" value="ECO:0007669"/>
    <property type="project" value="UniProtKB-KW"/>
</dbReference>
<sequence length="618" mass="65672">MAQPNGTATGTTTPGEAPSTVVGINFGNSFASIAVLTKENQAECIANEDGERQIACAVSFFGEEVYIGNQAKPQLVKNAANTIVGFRNLLGKKFSDIPVDQSTTSAPVIKHPESDLPAYEVTVLVPAPAPIAAPKSSANTPAASIAPTPRSEPTQQKRILTVPEVTTMFLQTLLQSAEDFLGKKVDGAVIAVPTWFEDSARDALVEAAHAAGIKVLQLLDEAGAASVFITEPRATGATTLESDRTSLILDVGASSVTLSLLAIREGLAYSLGSSHDTSVGGNAIDDRLIHWFAKEFTKKTKTPLSVLPPPTVADARAEAKLRIAVEHTKRTLSASPGAASCSVESLKDGIDFTGTINRLRFDVEMKPLYHKIGHAIKAVLAQCQVDPVFVDEVVFVGSTAALPGLRDSVALEFPETTEVSGNGDDPSQIIARGAALQARLIASISAAEDASTSLHVAFEKGSDLINVTATQKPLGILFPGPDEENKGPWLTIIAADTPIPALRKVTFDVDPSHLEGSEKILAFEVWEAKDDVDVELIKFEKVDDADDDEEEEEDEPAESRTKKTMPETYLASVSFPLKSPTKTQVSVEFLVEKSGEIKVTAAEVTAPTELHYLTIPST</sequence>
<gene>
    <name evidence="4" type="ORF">SISNIDRAFT_430485</name>
</gene>
<feature type="region of interest" description="Disordered" evidence="3">
    <location>
        <begin position="135"/>
        <end position="155"/>
    </location>
</feature>
<dbReference type="SUPFAM" id="SSF53067">
    <property type="entry name" value="Actin-like ATPase domain"/>
    <property type="match status" value="2"/>
</dbReference>
<dbReference type="Gene3D" id="3.30.30.30">
    <property type="match status" value="1"/>
</dbReference>
<evidence type="ECO:0000313" key="4">
    <source>
        <dbReference type="EMBL" id="KZS90959.1"/>
    </source>
</evidence>
<name>A0A164RWU8_9AGAM</name>
<dbReference type="Proteomes" id="UP000076722">
    <property type="component" value="Unassembled WGS sequence"/>
</dbReference>
<dbReference type="Gene3D" id="3.90.640.10">
    <property type="entry name" value="Actin, Chain A, domain 4"/>
    <property type="match status" value="1"/>
</dbReference>
<keyword evidence="1" id="KW-0547">Nucleotide-binding</keyword>
<dbReference type="EMBL" id="KV419418">
    <property type="protein sequence ID" value="KZS90959.1"/>
    <property type="molecule type" value="Genomic_DNA"/>
</dbReference>
<dbReference type="Gene3D" id="3.30.420.40">
    <property type="match status" value="2"/>
</dbReference>
<evidence type="ECO:0000256" key="3">
    <source>
        <dbReference type="SAM" id="MobiDB-lite"/>
    </source>
</evidence>